<dbReference type="Proteomes" id="UP000540989">
    <property type="component" value="Unassembled WGS sequence"/>
</dbReference>
<dbReference type="AlphaFoldDB" id="A0A7W7ZJC6"/>
<dbReference type="InterPro" id="IPR012318">
    <property type="entry name" value="HTH_CRP"/>
</dbReference>
<dbReference type="FunFam" id="1.10.10.10:FF:000019">
    <property type="entry name" value="Crp/Fnr family transcriptional regulator"/>
    <property type="match status" value="1"/>
</dbReference>
<dbReference type="Pfam" id="PF00027">
    <property type="entry name" value="cNMP_binding"/>
    <property type="match status" value="1"/>
</dbReference>
<dbReference type="Gene3D" id="2.60.120.10">
    <property type="entry name" value="Jelly Rolls"/>
    <property type="match status" value="1"/>
</dbReference>
<evidence type="ECO:0000256" key="3">
    <source>
        <dbReference type="ARBA" id="ARBA00023163"/>
    </source>
</evidence>
<dbReference type="InterPro" id="IPR000595">
    <property type="entry name" value="cNMP-bd_dom"/>
</dbReference>
<proteinExistence type="predicted"/>
<dbReference type="PROSITE" id="PS51063">
    <property type="entry name" value="HTH_CRP_2"/>
    <property type="match status" value="1"/>
</dbReference>
<dbReference type="InterPro" id="IPR050397">
    <property type="entry name" value="Env_Response_Regulators"/>
</dbReference>
<dbReference type="InterPro" id="IPR036390">
    <property type="entry name" value="WH_DNA-bd_sf"/>
</dbReference>
<dbReference type="PROSITE" id="PS50042">
    <property type="entry name" value="CNMP_BINDING_3"/>
    <property type="match status" value="1"/>
</dbReference>
<dbReference type="GO" id="GO:0003677">
    <property type="term" value="F:DNA binding"/>
    <property type="evidence" value="ECO:0007669"/>
    <property type="project" value="UniProtKB-KW"/>
</dbReference>
<evidence type="ECO:0000256" key="2">
    <source>
        <dbReference type="ARBA" id="ARBA00023125"/>
    </source>
</evidence>
<evidence type="ECO:0000256" key="1">
    <source>
        <dbReference type="ARBA" id="ARBA00023015"/>
    </source>
</evidence>
<reference evidence="6 7" key="1">
    <citation type="submission" date="2020-08" db="EMBL/GenBank/DDBJ databases">
        <title>Genomic Encyclopedia of Type Strains, Phase IV (KMG-V): Genome sequencing to study the core and pangenomes of soil and plant-associated prokaryotes.</title>
        <authorList>
            <person name="Whitman W."/>
        </authorList>
    </citation>
    <scope>NUCLEOTIDE SEQUENCE [LARGE SCALE GENOMIC DNA]</scope>
    <source>
        <strain evidence="6 7">M8UP14</strain>
    </source>
</reference>
<dbReference type="GO" id="GO:0005829">
    <property type="term" value="C:cytosol"/>
    <property type="evidence" value="ECO:0007669"/>
    <property type="project" value="TreeGrafter"/>
</dbReference>
<dbReference type="Pfam" id="PF13545">
    <property type="entry name" value="HTH_Crp_2"/>
    <property type="match status" value="1"/>
</dbReference>
<dbReference type="CDD" id="cd00038">
    <property type="entry name" value="CAP_ED"/>
    <property type="match status" value="1"/>
</dbReference>
<feature type="domain" description="HTH crp-type" evidence="5">
    <location>
        <begin position="148"/>
        <end position="221"/>
    </location>
</feature>
<sequence length="228" mass="24819">MDCNNCEHRSLRTFCNLDEAALKDYAAIGVETSFAKGATLFSEGTRSKGVYVICTGQVKLFCTSKDGKTLILKIAMPGDVLGLGAVLSDSAYEVTAETIQTTEIKSIRREEFLPFLEKHGEGSLHAAKALSDDYKAAFFDARRLALSGSAAGRLAGVLLDWGKAAASCGKLEMRFTMALTHEELANMVGSSRETVTRMLTRFKKEKLIEMRGSSIMILDPELMESLVA</sequence>
<dbReference type="PRINTS" id="PR00034">
    <property type="entry name" value="HTHCRP"/>
</dbReference>
<dbReference type="InterPro" id="IPR014710">
    <property type="entry name" value="RmlC-like_jellyroll"/>
</dbReference>
<dbReference type="PANTHER" id="PTHR24567">
    <property type="entry name" value="CRP FAMILY TRANSCRIPTIONAL REGULATORY PROTEIN"/>
    <property type="match status" value="1"/>
</dbReference>
<keyword evidence="1" id="KW-0805">Transcription regulation</keyword>
<dbReference type="SMART" id="SM00419">
    <property type="entry name" value="HTH_CRP"/>
    <property type="match status" value="1"/>
</dbReference>
<evidence type="ECO:0000259" key="5">
    <source>
        <dbReference type="PROSITE" id="PS51063"/>
    </source>
</evidence>
<dbReference type="PROSITE" id="PS00042">
    <property type="entry name" value="HTH_CRP_1"/>
    <property type="match status" value="1"/>
</dbReference>
<keyword evidence="7" id="KW-1185">Reference proteome</keyword>
<dbReference type="PANTHER" id="PTHR24567:SF74">
    <property type="entry name" value="HTH-TYPE TRANSCRIPTIONAL REGULATOR ARCR"/>
    <property type="match status" value="1"/>
</dbReference>
<dbReference type="SUPFAM" id="SSF46785">
    <property type="entry name" value="Winged helix' DNA-binding domain"/>
    <property type="match status" value="1"/>
</dbReference>
<dbReference type="SUPFAM" id="SSF51206">
    <property type="entry name" value="cAMP-binding domain-like"/>
    <property type="match status" value="1"/>
</dbReference>
<protein>
    <submittedName>
        <fullName evidence="6">CRP/FNR family transcriptional regulator</fullName>
    </submittedName>
</protein>
<evidence type="ECO:0000313" key="6">
    <source>
        <dbReference type="EMBL" id="MBB5060953.1"/>
    </source>
</evidence>
<keyword evidence="3" id="KW-0804">Transcription</keyword>
<dbReference type="SMART" id="SM00100">
    <property type="entry name" value="cNMP"/>
    <property type="match status" value="1"/>
</dbReference>
<dbReference type="CDD" id="cd00092">
    <property type="entry name" value="HTH_CRP"/>
    <property type="match status" value="1"/>
</dbReference>
<dbReference type="Gene3D" id="1.10.10.10">
    <property type="entry name" value="Winged helix-like DNA-binding domain superfamily/Winged helix DNA-binding domain"/>
    <property type="match status" value="1"/>
</dbReference>
<comment type="caution">
    <text evidence="6">The sequence shown here is derived from an EMBL/GenBank/DDBJ whole genome shotgun (WGS) entry which is preliminary data.</text>
</comment>
<organism evidence="6 7">
    <name type="scientific">Granulicella aggregans</name>
    <dbReference type="NCBI Taxonomy" id="474949"/>
    <lineage>
        <taxon>Bacteria</taxon>
        <taxon>Pseudomonadati</taxon>
        <taxon>Acidobacteriota</taxon>
        <taxon>Terriglobia</taxon>
        <taxon>Terriglobales</taxon>
        <taxon>Acidobacteriaceae</taxon>
        <taxon>Granulicella</taxon>
    </lineage>
</organism>
<evidence type="ECO:0000313" key="7">
    <source>
        <dbReference type="Proteomes" id="UP000540989"/>
    </source>
</evidence>
<feature type="domain" description="Cyclic nucleotide-binding" evidence="4">
    <location>
        <begin position="13"/>
        <end position="116"/>
    </location>
</feature>
<accession>A0A7W7ZJC6</accession>
<dbReference type="InterPro" id="IPR036388">
    <property type="entry name" value="WH-like_DNA-bd_sf"/>
</dbReference>
<name>A0A7W7ZJC6_9BACT</name>
<gene>
    <name evidence="6" type="ORF">HDF16_005689</name>
</gene>
<dbReference type="InterPro" id="IPR018335">
    <property type="entry name" value="Tscrpt_reg_HTH_Crp-type_CS"/>
</dbReference>
<dbReference type="GO" id="GO:0003700">
    <property type="term" value="F:DNA-binding transcription factor activity"/>
    <property type="evidence" value="ECO:0007669"/>
    <property type="project" value="InterPro"/>
</dbReference>
<dbReference type="InterPro" id="IPR018490">
    <property type="entry name" value="cNMP-bd_dom_sf"/>
</dbReference>
<evidence type="ECO:0000259" key="4">
    <source>
        <dbReference type="PROSITE" id="PS50042"/>
    </source>
</evidence>
<keyword evidence="2" id="KW-0238">DNA-binding</keyword>
<dbReference type="EMBL" id="JACHIP010000023">
    <property type="protein sequence ID" value="MBB5060953.1"/>
    <property type="molecule type" value="Genomic_DNA"/>
</dbReference>